<proteinExistence type="predicted"/>
<reference evidence="2 3" key="1">
    <citation type="submission" date="2016-08" db="EMBL/GenBank/DDBJ databases">
        <authorList>
            <consortium name="Pathogen Informatics"/>
        </authorList>
    </citation>
    <scope>NUCLEOTIDE SEQUENCE [LARGE SCALE GENOMIC DNA]</scope>
    <source>
        <strain evidence="2 3">DK</strain>
    </source>
</reference>
<dbReference type="OrthoDB" id="372352at2759"/>
<dbReference type="InterPro" id="IPR021689">
    <property type="entry name" value="DUF3271"/>
</dbReference>
<accession>A0A1D3RWB5</accession>
<keyword evidence="1" id="KW-0732">Signal</keyword>
<gene>
    <name evidence="2" type="ORF">PCHDK_000209400</name>
</gene>
<sequence length="274" mass="32065">MMNIMLSFFILVFFSNVKAATLQDANNSRPQSVGYASVVRPTVIFSHEGPNHTEYLDIINNTFRDKSENMKYEYQGSKYHCVITDFCVSLNNSSKSLKKKFSKSLKEKICKKGKEELIKGSAYFIAYIQDNIKCLISQHLHKYDFHSNYNEVKTLANDLKALIYDGFDNNFKNNLIKYETEPEDEKLHKKAKKFLEALINNSSIRFKGYFIKIREDGNYIDFNYYNNYCFDININKGDAKSDYYFRYLEPEDAELLTYFKENPNSVTSNVLMDP</sequence>
<protein>
    <recommendedName>
        <fullName evidence="4">Fam-d protein</fullName>
    </recommendedName>
</protein>
<name>A0A1D3RWB5_PLACE</name>
<evidence type="ECO:0000313" key="2">
    <source>
        <dbReference type="EMBL" id="SCN60522.1"/>
    </source>
</evidence>
<dbReference type="Proteomes" id="UP000195879">
    <property type="component" value="Chromosome 9"/>
</dbReference>
<dbReference type="AlphaFoldDB" id="A0A1D3RWB5"/>
<evidence type="ECO:0000313" key="3">
    <source>
        <dbReference type="Proteomes" id="UP000195879"/>
    </source>
</evidence>
<feature type="signal peptide" evidence="1">
    <location>
        <begin position="1"/>
        <end position="19"/>
    </location>
</feature>
<evidence type="ECO:0008006" key="4">
    <source>
        <dbReference type="Google" id="ProtNLM"/>
    </source>
</evidence>
<organism evidence="2 3">
    <name type="scientific">Plasmodium chabaudi adami</name>
    <dbReference type="NCBI Taxonomy" id="5826"/>
    <lineage>
        <taxon>Eukaryota</taxon>
        <taxon>Sar</taxon>
        <taxon>Alveolata</taxon>
        <taxon>Apicomplexa</taxon>
        <taxon>Aconoidasida</taxon>
        <taxon>Haemosporida</taxon>
        <taxon>Plasmodiidae</taxon>
        <taxon>Plasmodium</taxon>
        <taxon>Plasmodium (Vinckeia)</taxon>
    </lineage>
</organism>
<evidence type="ECO:0000256" key="1">
    <source>
        <dbReference type="SAM" id="SignalP"/>
    </source>
</evidence>
<dbReference type="EMBL" id="LT608203">
    <property type="protein sequence ID" value="SCN60522.1"/>
    <property type="molecule type" value="Genomic_DNA"/>
</dbReference>
<feature type="chain" id="PRO_5008920435" description="Fam-d protein" evidence="1">
    <location>
        <begin position="20"/>
        <end position="274"/>
    </location>
</feature>
<dbReference type="Pfam" id="PF11675">
    <property type="entry name" value="DUF3271"/>
    <property type="match status" value="1"/>
</dbReference>